<dbReference type="CDD" id="cd19490">
    <property type="entry name" value="XRCC2"/>
    <property type="match status" value="1"/>
</dbReference>
<evidence type="ECO:0008006" key="4">
    <source>
        <dbReference type="Google" id="ProtNLM"/>
    </source>
</evidence>
<dbReference type="GO" id="GO:0033063">
    <property type="term" value="C:Rad51B-Rad51C-Rad51D-XRCC2 complex"/>
    <property type="evidence" value="ECO:0007669"/>
    <property type="project" value="InterPro"/>
</dbReference>
<dbReference type="EMBL" id="MU006093">
    <property type="protein sequence ID" value="KAF2840250.1"/>
    <property type="molecule type" value="Genomic_DNA"/>
</dbReference>
<gene>
    <name evidence="2" type="ORF">M501DRAFT_932154</name>
</gene>
<name>A0A9P4SCT9_9PEZI</name>
<protein>
    <recommendedName>
        <fullName evidence="4">DNA recombination and repair protein Rad51-like C-terminal domain-containing protein</fullName>
    </recommendedName>
</protein>
<dbReference type="InterPro" id="IPR027417">
    <property type="entry name" value="P-loop_NTPase"/>
</dbReference>
<keyword evidence="3" id="KW-1185">Reference proteome</keyword>
<feature type="region of interest" description="Disordered" evidence="1">
    <location>
        <begin position="51"/>
        <end position="72"/>
    </location>
</feature>
<dbReference type="GO" id="GO:0005657">
    <property type="term" value="C:replication fork"/>
    <property type="evidence" value="ECO:0007669"/>
    <property type="project" value="InterPro"/>
</dbReference>
<accession>A0A9P4SCT9</accession>
<comment type="caution">
    <text evidence="2">The sequence shown here is derived from an EMBL/GenBank/DDBJ whole genome shotgun (WGS) entry which is preliminary data.</text>
</comment>
<reference evidence="2" key="1">
    <citation type="journal article" date="2020" name="Stud. Mycol.">
        <title>101 Dothideomycetes genomes: a test case for predicting lifestyles and emergence of pathogens.</title>
        <authorList>
            <person name="Haridas S."/>
            <person name="Albert R."/>
            <person name="Binder M."/>
            <person name="Bloem J."/>
            <person name="Labutti K."/>
            <person name="Salamov A."/>
            <person name="Andreopoulos B."/>
            <person name="Baker S."/>
            <person name="Barry K."/>
            <person name="Bills G."/>
            <person name="Bluhm B."/>
            <person name="Cannon C."/>
            <person name="Castanera R."/>
            <person name="Culley D."/>
            <person name="Daum C."/>
            <person name="Ezra D."/>
            <person name="Gonzalez J."/>
            <person name="Henrissat B."/>
            <person name="Kuo A."/>
            <person name="Liang C."/>
            <person name="Lipzen A."/>
            <person name="Lutzoni F."/>
            <person name="Magnuson J."/>
            <person name="Mondo S."/>
            <person name="Nolan M."/>
            <person name="Ohm R."/>
            <person name="Pangilinan J."/>
            <person name="Park H.-J."/>
            <person name="Ramirez L."/>
            <person name="Alfaro M."/>
            <person name="Sun H."/>
            <person name="Tritt A."/>
            <person name="Yoshinaga Y."/>
            <person name="Zwiers L.-H."/>
            <person name="Turgeon B."/>
            <person name="Goodwin S."/>
            <person name="Spatafora J."/>
            <person name="Crous P."/>
            <person name="Grigoriev I."/>
        </authorList>
    </citation>
    <scope>NUCLEOTIDE SEQUENCE</scope>
    <source>
        <strain evidence="2">CBS 101060</strain>
    </source>
</reference>
<dbReference type="Proteomes" id="UP000799429">
    <property type="component" value="Unassembled WGS sequence"/>
</dbReference>
<feature type="compositionally biased region" description="Low complexity" evidence="1">
    <location>
        <begin position="51"/>
        <end position="66"/>
    </location>
</feature>
<feature type="region of interest" description="Disordered" evidence="1">
    <location>
        <begin position="159"/>
        <end position="178"/>
    </location>
</feature>
<dbReference type="OrthoDB" id="420422at2759"/>
<sequence>MNAEELGRRLLGEVEEAGMEEILTSLRFLASPFPHSSFDIPSLDRLLASAQAPPGPQVQQAQAPGPCSSPTRPSTVIIPSHSLPKTKAKPPIIELTSTAPGSGKTQLLYFITALATLPPLALSGISLYGKSAAVVVIDTDGHFSVPRLVEVMKAHISRCKSSSQPHSRPASSRSNEGTRSIGRFDMMRMIKEALTHVHIFRVTSPSSLLATIESLSTYLFDTNAHHSGNRAVHSIILDSVTAFHYLLPPIQPSHTTNESTPKLTSAQFYQSVLSALKTVQQTFSCNILYTSVSLPPARPSNTTNSTPSHIPANLPRSLLPISWYAFPTLRLLLARENVPPVAPAMSVQEARRDRDARQSVVERGGFGMIALSAGRGELGESVGFYVRGEEGVVFEEDGTEEAEIS</sequence>
<dbReference type="GO" id="GO:0000724">
    <property type="term" value="P:double-strand break repair via homologous recombination"/>
    <property type="evidence" value="ECO:0007669"/>
    <property type="project" value="InterPro"/>
</dbReference>
<dbReference type="GO" id="GO:0000400">
    <property type="term" value="F:four-way junction DNA binding"/>
    <property type="evidence" value="ECO:0007669"/>
    <property type="project" value="TreeGrafter"/>
</dbReference>
<proteinExistence type="predicted"/>
<feature type="compositionally biased region" description="Low complexity" evidence="1">
    <location>
        <begin position="161"/>
        <end position="174"/>
    </location>
</feature>
<evidence type="ECO:0000313" key="2">
    <source>
        <dbReference type="EMBL" id="KAF2840250.1"/>
    </source>
</evidence>
<dbReference type="GO" id="GO:0005815">
    <property type="term" value="C:microtubule organizing center"/>
    <property type="evidence" value="ECO:0007669"/>
    <property type="project" value="TreeGrafter"/>
</dbReference>
<dbReference type="Gene3D" id="3.40.50.300">
    <property type="entry name" value="P-loop containing nucleotide triphosphate hydrolases"/>
    <property type="match status" value="1"/>
</dbReference>
<evidence type="ECO:0000313" key="3">
    <source>
        <dbReference type="Proteomes" id="UP000799429"/>
    </source>
</evidence>
<dbReference type="AlphaFoldDB" id="A0A9P4SCT9"/>
<dbReference type="PANTHER" id="PTHR46644:SF2">
    <property type="entry name" value="DNA REPAIR PROTEIN XRCC2"/>
    <property type="match status" value="1"/>
</dbReference>
<dbReference type="InterPro" id="IPR030547">
    <property type="entry name" value="XRCC2"/>
</dbReference>
<dbReference type="SUPFAM" id="SSF52540">
    <property type="entry name" value="P-loop containing nucleoside triphosphate hydrolases"/>
    <property type="match status" value="1"/>
</dbReference>
<organism evidence="2 3">
    <name type="scientific">Patellaria atrata CBS 101060</name>
    <dbReference type="NCBI Taxonomy" id="1346257"/>
    <lineage>
        <taxon>Eukaryota</taxon>
        <taxon>Fungi</taxon>
        <taxon>Dikarya</taxon>
        <taxon>Ascomycota</taxon>
        <taxon>Pezizomycotina</taxon>
        <taxon>Dothideomycetes</taxon>
        <taxon>Dothideomycetes incertae sedis</taxon>
        <taxon>Patellariales</taxon>
        <taxon>Patellariaceae</taxon>
        <taxon>Patellaria</taxon>
    </lineage>
</organism>
<dbReference type="GO" id="GO:0042148">
    <property type="term" value="P:DNA strand invasion"/>
    <property type="evidence" value="ECO:0007669"/>
    <property type="project" value="TreeGrafter"/>
</dbReference>
<dbReference type="PANTHER" id="PTHR46644">
    <property type="entry name" value="DNA REPAIR PROTEIN XRCC2"/>
    <property type="match status" value="1"/>
</dbReference>
<evidence type="ECO:0000256" key="1">
    <source>
        <dbReference type="SAM" id="MobiDB-lite"/>
    </source>
</evidence>